<feature type="transmembrane region" description="Helical" evidence="1">
    <location>
        <begin position="343"/>
        <end position="360"/>
    </location>
</feature>
<feature type="transmembrane region" description="Helical" evidence="1">
    <location>
        <begin position="313"/>
        <end position="331"/>
    </location>
</feature>
<feature type="transmembrane region" description="Helical" evidence="1">
    <location>
        <begin position="166"/>
        <end position="188"/>
    </location>
</feature>
<gene>
    <name evidence="2" type="ORF">SAMN06269250_4895</name>
</gene>
<protein>
    <recommendedName>
        <fullName evidence="4">Glycosyltransferase RgtA/B/C/D-like domain-containing protein</fullName>
    </recommendedName>
</protein>
<feature type="transmembrane region" description="Helical" evidence="1">
    <location>
        <begin position="7"/>
        <end position="25"/>
    </location>
</feature>
<feature type="transmembrane region" description="Helical" evidence="1">
    <location>
        <begin position="260"/>
        <end position="279"/>
    </location>
</feature>
<name>A0A286GJ51_9BACT</name>
<feature type="transmembrane region" description="Helical" evidence="1">
    <location>
        <begin position="291"/>
        <end position="307"/>
    </location>
</feature>
<keyword evidence="1" id="KW-0472">Membrane</keyword>
<dbReference type="AlphaFoldDB" id="A0A286GJ51"/>
<evidence type="ECO:0000313" key="2">
    <source>
        <dbReference type="EMBL" id="SOD95530.1"/>
    </source>
</evidence>
<organism evidence="2 3">
    <name type="scientific">Spirosoma fluviale</name>
    <dbReference type="NCBI Taxonomy" id="1597977"/>
    <lineage>
        <taxon>Bacteria</taxon>
        <taxon>Pseudomonadati</taxon>
        <taxon>Bacteroidota</taxon>
        <taxon>Cytophagia</taxon>
        <taxon>Cytophagales</taxon>
        <taxon>Cytophagaceae</taxon>
        <taxon>Spirosoma</taxon>
    </lineage>
</organism>
<evidence type="ECO:0000313" key="3">
    <source>
        <dbReference type="Proteomes" id="UP000219452"/>
    </source>
</evidence>
<evidence type="ECO:0000256" key="1">
    <source>
        <dbReference type="SAM" id="Phobius"/>
    </source>
</evidence>
<accession>A0A286GJ51</accession>
<evidence type="ECO:0008006" key="4">
    <source>
        <dbReference type="Google" id="ProtNLM"/>
    </source>
</evidence>
<dbReference type="OrthoDB" id="939363at2"/>
<sequence>MLFTPRFLVTILSVLFFLFLLTLWHRTPTGDDAWFAEQSYWLQKDGLIRSEFFRGTLGWENQLLVSHKLFLLFGAGLIKLFGFGLPTVQFVGLIPFVIILVEITAYIRQKNKLNPLYFIFLVLILIFSNRLLIRLSFENRPELMLAALGFGSFLCLKPGSHPLRSAALAGLLAGLAMLCHLNGVIYLIAGAGTYLYTRRFKEAVLFSIVGGLTLSGYFIDIVQAKDGFSIWYYQFRHDPATQTAFGWHSKLVVMLTFPKMFFESPEQAALSGLLVFMLWHQRRFIHQLPRLIKVYPIILLISFWIITKHGSGSYMPLFMPFMLVILYELYYSNPFMSWGLRSVLAAYFIIGLYGTVEIIYRNYALGSLPVAYQKLRPYIPGNATGLVPLTFFFDEYDQYPRLLCHENFINYSTQQDDLPVWANHHKADFILLDYVYRPEAFYPKPGTTTLPFYKLTYYDGRFAVYSHNRR</sequence>
<proteinExistence type="predicted"/>
<dbReference type="EMBL" id="OCNH01000004">
    <property type="protein sequence ID" value="SOD95530.1"/>
    <property type="molecule type" value="Genomic_DNA"/>
</dbReference>
<dbReference type="Proteomes" id="UP000219452">
    <property type="component" value="Unassembled WGS sequence"/>
</dbReference>
<keyword evidence="1" id="KW-1133">Transmembrane helix</keyword>
<feature type="transmembrane region" description="Helical" evidence="1">
    <location>
        <begin position="88"/>
        <end position="107"/>
    </location>
</feature>
<feature type="transmembrane region" description="Helical" evidence="1">
    <location>
        <begin position="113"/>
        <end position="131"/>
    </location>
</feature>
<dbReference type="RefSeq" id="WP_144035967.1">
    <property type="nucleotide sequence ID" value="NZ_OCNH01000004.1"/>
</dbReference>
<keyword evidence="1" id="KW-0812">Transmembrane</keyword>
<keyword evidence="3" id="KW-1185">Reference proteome</keyword>
<reference evidence="3" key="1">
    <citation type="submission" date="2017-09" db="EMBL/GenBank/DDBJ databases">
        <authorList>
            <person name="Varghese N."/>
            <person name="Submissions S."/>
        </authorList>
    </citation>
    <scope>NUCLEOTIDE SEQUENCE [LARGE SCALE GENOMIC DNA]</scope>
    <source>
        <strain evidence="3">DSM 29961</strain>
    </source>
</reference>
<feature type="transmembrane region" description="Helical" evidence="1">
    <location>
        <begin position="200"/>
        <end position="219"/>
    </location>
</feature>